<dbReference type="OrthoDB" id="411251at2759"/>
<dbReference type="EMBL" id="LT553527">
    <property type="protein sequence ID" value="SAM01513.1"/>
    <property type="molecule type" value="Genomic_DNA"/>
</dbReference>
<dbReference type="PANTHER" id="PTHR23042">
    <property type="entry name" value="CIRCADIAN PROTEIN CLOCK/ARNT/BMAL/PAS"/>
    <property type="match status" value="1"/>
</dbReference>
<dbReference type="PROSITE" id="PS50112">
    <property type="entry name" value="PAS"/>
    <property type="match status" value="2"/>
</dbReference>
<protein>
    <recommendedName>
        <fullName evidence="1">PAS domain-containing protein</fullName>
    </recommendedName>
</protein>
<dbReference type="Pfam" id="PF13426">
    <property type="entry name" value="PAS_9"/>
    <property type="match status" value="1"/>
</dbReference>
<proteinExistence type="predicted"/>
<dbReference type="Pfam" id="PF00989">
    <property type="entry name" value="PAS"/>
    <property type="match status" value="1"/>
</dbReference>
<dbReference type="InterPro" id="IPR013767">
    <property type="entry name" value="PAS_fold"/>
</dbReference>
<sequence length="311" mass="36157">MHYPFTYDECHPPVTPDHHQHQQQHSTHSIPKRLGMQGNLSYLMTYDNTEQCKIQFVSESVTDLIGFQPDEIIGQPAYAFFDPNEVTALRQVHLSNVMNEKLCSMISYRYRHKNGSFVKLQTVYHYCCDNLVTISWIYDSDSLGHKQRMNSVDEAFEITDKGELQLTSMGSFPWRPNDLKESMKHSLMVSRRWHKERIQHEQEPRFHVILNRYSERMTIVYVSSMVSNLLGILPGDILGKSIFDVVHYLDRPVVEAQCLSAKSHYVTARIRFDWMVDMDRDVRQPVDTVVSGSTDGLVMVVRLTRNPVQLC</sequence>
<dbReference type="SMART" id="SM00091">
    <property type="entry name" value="PAS"/>
    <property type="match status" value="2"/>
</dbReference>
<dbReference type="InterPro" id="IPR000014">
    <property type="entry name" value="PAS"/>
</dbReference>
<name>A0A163JS07_ABSGL</name>
<evidence type="ECO:0000313" key="3">
    <source>
        <dbReference type="Proteomes" id="UP000078561"/>
    </source>
</evidence>
<reference evidence="2" key="1">
    <citation type="submission" date="2016-04" db="EMBL/GenBank/DDBJ databases">
        <authorList>
            <person name="Evans L.H."/>
            <person name="Alamgir A."/>
            <person name="Owens N."/>
            <person name="Weber N.D."/>
            <person name="Virtaneva K."/>
            <person name="Barbian K."/>
            <person name="Babar A."/>
            <person name="Rosenke K."/>
        </authorList>
    </citation>
    <scope>NUCLEOTIDE SEQUENCE [LARGE SCALE GENOMIC DNA]</scope>
    <source>
        <strain evidence="2">CBS 101.48</strain>
    </source>
</reference>
<keyword evidence="3" id="KW-1185">Reference proteome</keyword>
<dbReference type="OMA" id="TILHYCH"/>
<feature type="domain" description="PAS" evidence="1">
    <location>
        <begin position="219"/>
        <end position="247"/>
    </location>
</feature>
<evidence type="ECO:0000313" key="2">
    <source>
        <dbReference type="EMBL" id="SAM01513.1"/>
    </source>
</evidence>
<evidence type="ECO:0000259" key="1">
    <source>
        <dbReference type="PROSITE" id="PS50112"/>
    </source>
</evidence>
<accession>A0A163JS07</accession>
<dbReference type="Proteomes" id="UP000078561">
    <property type="component" value="Unassembled WGS sequence"/>
</dbReference>
<dbReference type="STRING" id="4829.A0A163JS07"/>
<dbReference type="CDD" id="cd00130">
    <property type="entry name" value="PAS"/>
    <property type="match status" value="2"/>
</dbReference>
<dbReference type="AlphaFoldDB" id="A0A163JS07"/>
<dbReference type="SUPFAM" id="SSF55785">
    <property type="entry name" value="PYP-like sensor domain (PAS domain)"/>
    <property type="match status" value="2"/>
</dbReference>
<gene>
    <name evidence="2" type="primary">ABSGL_07254.1 scaffold 8717</name>
</gene>
<dbReference type="InParanoid" id="A0A163JS07"/>
<organism evidence="2">
    <name type="scientific">Absidia glauca</name>
    <name type="common">Pin mould</name>
    <dbReference type="NCBI Taxonomy" id="4829"/>
    <lineage>
        <taxon>Eukaryota</taxon>
        <taxon>Fungi</taxon>
        <taxon>Fungi incertae sedis</taxon>
        <taxon>Mucoromycota</taxon>
        <taxon>Mucoromycotina</taxon>
        <taxon>Mucoromycetes</taxon>
        <taxon>Mucorales</taxon>
        <taxon>Cunninghamellaceae</taxon>
        <taxon>Absidia</taxon>
    </lineage>
</organism>
<dbReference type="InterPro" id="IPR035965">
    <property type="entry name" value="PAS-like_dom_sf"/>
</dbReference>
<feature type="domain" description="PAS" evidence="1">
    <location>
        <begin position="43"/>
        <end position="101"/>
    </location>
</feature>
<dbReference type="InterPro" id="IPR050933">
    <property type="entry name" value="Circadian_TF"/>
</dbReference>
<dbReference type="GO" id="GO:0006355">
    <property type="term" value="P:regulation of DNA-templated transcription"/>
    <property type="evidence" value="ECO:0007669"/>
    <property type="project" value="InterPro"/>
</dbReference>
<dbReference type="Gene3D" id="3.30.450.20">
    <property type="entry name" value="PAS domain"/>
    <property type="match status" value="2"/>
</dbReference>